<proteinExistence type="predicted"/>
<dbReference type="Proteomes" id="UP000029643">
    <property type="component" value="Unassembled WGS sequence"/>
</dbReference>
<accession>A0A090X086</accession>
<dbReference type="RefSeq" id="WP_042499440.1">
    <property type="nucleotide sequence ID" value="NZ_BBNU01000013.1"/>
</dbReference>
<dbReference type="EMBL" id="BBNU01000013">
    <property type="protein sequence ID" value="GAL81099.1"/>
    <property type="molecule type" value="Genomic_DNA"/>
</dbReference>
<dbReference type="AlphaFoldDB" id="A0A090X086"/>
<comment type="caution">
    <text evidence="1">The sequence shown here is derived from an EMBL/GenBank/DDBJ whole genome shotgun (WGS) entry which is preliminary data.</text>
</comment>
<gene>
    <name evidence="1" type="ORF">JCM19274_2273</name>
</gene>
<evidence type="ECO:0000313" key="1">
    <source>
        <dbReference type="EMBL" id="GAL81099.1"/>
    </source>
</evidence>
<dbReference type="STRING" id="221126.SAMN04489722_1134"/>
<evidence type="ECO:0000313" key="2">
    <source>
        <dbReference type="Proteomes" id="UP000029643"/>
    </source>
</evidence>
<protein>
    <submittedName>
        <fullName evidence="1">Putative outer membrane protein</fullName>
    </submittedName>
</protein>
<name>A0A090X086_9FLAO</name>
<organism evidence="1 2">
    <name type="scientific">Algibacter lectus</name>
    <dbReference type="NCBI Taxonomy" id="221126"/>
    <lineage>
        <taxon>Bacteria</taxon>
        <taxon>Pseudomonadati</taxon>
        <taxon>Bacteroidota</taxon>
        <taxon>Flavobacteriia</taxon>
        <taxon>Flavobacteriales</taxon>
        <taxon>Flavobacteriaceae</taxon>
        <taxon>Algibacter</taxon>
    </lineage>
</organism>
<reference evidence="1 2" key="1">
    <citation type="journal article" date="2014" name="Genome Announc.">
        <title>Draft Genome Sequences of Marine Flavobacterium Algibacter lectus Strains SS8 and NR4.</title>
        <authorList>
            <person name="Takatani N."/>
            <person name="Nakanishi M."/>
            <person name="Meirelles P."/>
            <person name="Mino S."/>
            <person name="Suda W."/>
            <person name="Oshima K."/>
            <person name="Hattori M."/>
            <person name="Ohkuma M."/>
            <person name="Hosokawa M."/>
            <person name="Miyashita K."/>
            <person name="Thompson F.L."/>
            <person name="Niwa A."/>
            <person name="Sawabe T."/>
            <person name="Sawabe T."/>
        </authorList>
    </citation>
    <scope>NUCLEOTIDE SEQUENCE [LARGE SCALE GENOMIC DNA]</scope>
    <source>
        <strain evidence="2">JCM19274</strain>
    </source>
</reference>
<sequence length="351" mass="39546">MYGKFGENNRPIIGADAMFLNITATPANAFPLKVGDSAYIVSNDFDTNLLAELENGGSRTDYTANMVFDIGLDFDFKDIVPGLKYDTYLMMRTFNTHSLITDNQPGLYTLENLQDIAGQDSLALKIYKNEVLDLDIGRTNQNNQRDFTYAGNISYIKQMTQSTLTLNLNHLLYYAPNRTATQPDNRNLTFNLNGSFALQNKYILFANLNSSSSSKFIGTNRTNFFPTMGFAWVASNEDFLKDNKSIDFLKFRTSFGQIGTEYTASTFLYLDTWAGGRNNGTTFLGTANIAQNKFGYSLSTTANEAVDWIVYNQMFAGFELNMFKNSISALTILIFKLKIKLQKLANYMQML</sequence>